<organism evidence="1 2">
    <name type="scientific">Streptomyces triculaminicus</name>
    <dbReference type="NCBI Taxonomy" id="2816232"/>
    <lineage>
        <taxon>Bacteria</taxon>
        <taxon>Bacillati</taxon>
        <taxon>Actinomycetota</taxon>
        <taxon>Actinomycetes</taxon>
        <taxon>Kitasatosporales</taxon>
        <taxon>Streptomycetaceae</taxon>
        <taxon>Streptomyces</taxon>
    </lineage>
</organism>
<sequence>MTLTFHSPQGLHELLYAWGVLQRHARPERCVTYLVQHTGLALRDLEHLRLVRNRCAHPEDGWPAQAEMDRALSIARRARRRLGLDE</sequence>
<evidence type="ECO:0000313" key="2">
    <source>
        <dbReference type="Proteomes" id="UP000664781"/>
    </source>
</evidence>
<comment type="caution">
    <text evidence="1">The sequence shown here is derived from an EMBL/GenBank/DDBJ whole genome shotgun (WGS) entry which is preliminary data.</text>
</comment>
<protein>
    <submittedName>
        <fullName evidence="1">Uncharacterized protein</fullName>
    </submittedName>
</protein>
<reference evidence="1" key="1">
    <citation type="submission" date="2021-03" db="EMBL/GenBank/DDBJ databases">
        <title>Streptomyces strains.</title>
        <authorList>
            <person name="Lund M.B."/>
            <person name="Toerring T."/>
        </authorList>
    </citation>
    <scope>NUCLEOTIDE SEQUENCE</scope>
    <source>
        <strain evidence="1">JCM 4242</strain>
    </source>
</reference>
<dbReference type="EMBL" id="JAFMOF010000007">
    <property type="protein sequence ID" value="MBO0657284.1"/>
    <property type="molecule type" value="Genomic_DNA"/>
</dbReference>
<accession>A0A939JUZ2</accession>
<gene>
    <name evidence="1" type="ORF">J1792_32595</name>
</gene>
<dbReference type="Proteomes" id="UP000664781">
    <property type="component" value="Unassembled WGS sequence"/>
</dbReference>
<name>A0A939JUZ2_9ACTN</name>
<evidence type="ECO:0000313" key="1">
    <source>
        <dbReference type="EMBL" id="MBO0657284.1"/>
    </source>
</evidence>
<keyword evidence="2" id="KW-1185">Reference proteome</keyword>
<dbReference type="RefSeq" id="WP_207248862.1">
    <property type="nucleotide sequence ID" value="NZ_JAFMOF010000007.1"/>
</dbReference>
<proteinExistence type="predicted"/>
<dbReference type="AlphaFoldDB" id="A0A939JUZ2"/>